<organism evidence="2 3">
    <name type="scientific">Paenibacillus ehimensis</name>
    <dbReference type="NCBI Taxonomy" id="79264"/>
    <lineage>
        <taxon>Bacteria</taxon>
        <taxon>Bacillati</taxon>
        <taxon>Bacillota</taxon>
        <taxon>Bacilli</taxon>
        <taxon>Bacillales</taxon>
        <taxon>Paenibacillaceae</taxon>
        <taxon>Paenibacillus</taxon>
    </lineage>
</organism>
<feature type="domain" description="Helix-turn-helix conjugative transposon-like" evidence="1">
    <location>
        <begin position="8"/>
        <end position="63"/>
    </location>
</feature>
<name>A0ABT8VCG3_9BACL</name>
<keyword evidence="3" id="KW-1185">Reference proteome</keyword>
<evidence type="ECO:0000313" key="2">
    <source>
        <dbReference type="EMBL" id="MDO3678628.1"/>
    </source>
</evidence>
<accession>A0ABT8VCG3</accession>
<dbReference type="RefSeq" id="WP_127484391.1">
    <property type="nucleotide sequence ID" value="NZ_JAUMKJ010000018.1"/>
</dbReference>
<dbReference type="Proteomes" id="UP001168883">
    <property type="component" value="Unassembled WGS sequence"/>
</dbReference>
<dbReference type="InterPro" id="IPR013325">
    <property type="entry name" value="RNA_pol_sigma_r2"/>
</dbReference>
<dbReference type="InterPro" id="IPR024760">
    <property type="entry name" value="HTH_dom_conjug_TS-like"/>
</dbReference>
<sequence length="81" mass="9469">MNDSDLLELVIKAQNGDQEALSHLLQRFYPKVKRLSKFRNKQEQEDMEQELMLLLIKTILAYDTQKTPDFSAFIAECGYSK</sequence>
<reference evidence="2" key="1">
    <citation type="submission" date="2023-07" db="EMBL/GenBank/DDBJ databases">
        <authorList>
            <person name="Aktuganov G."/>
            <person name="Boyko T."/>
            <person name="Delegan Y."/>
            <person name="Galimzianova N."/>
            <person name="Gilvanova E."/>
            <person name="Korobov V."/>
            <person name="Kuzmina L."/>
            <person name="Melentiev A."/>
            <person name="Milman P."/>
            <person name="Ryabova A."/>
            <person name="Stupak E."/>
            <person name="Yasakov T."/>
            <person name="Zharikova N."/>
            <person name="Zhurenko E."/>
        </authorList>
    </citation>
    <scope>NUCLEOTIDE SEQUENCE</scope>
    <source>
        <strain evidence="2">IB-739</strain>
    </source>
</reference>
<protein>
    <submittedName>
        <fullName evidence="2">Helix-turn-helix domain-containing protein</fullName>
    </submittedName>
</protein>
<evidence type="ECO:0000313" key="3">
    <source>
        <dbReference type="Proteomes" id="UP001168883"/>
    </source>
</evidence>
<evidence type="ECO:0000259" key="1">
    <source>
        <dbReference type="Pfam" id="PF12645"/>
    </source>
</evidence>
<proteinExistence type="predicted"/>
<dbReference type="SUPFAM" id="SSF88946">
    <property type="entry name" value="Sigma2 domain of RNA polymerase sigma factors"/>
    <property type="match status" value="1"/>
</dbReference>
<gene>
    <name evidence="2" type="ORF">Q3C12_16560</name>
</gene>
<dbReference type="Gene3D" id="1.10.1740.10">
    <property type="match status" value="1"/>
</dbReference>
<dbReference type="EMBL" id="JAUMKJ010000018">
    <property type="protein sequence ID" value="MDO3678628.1"/>
    <property type="molecule type" value="Genomic_DNA"/>
</dbReference>
<comment type="caution">
    <text evidence="2">The sequence shown here is derived from an EMBL/GenBank/DDBJ whole genome shotgun (WGS) entry which is preliminary data.</text>
</comment>
<dbReference type="Pfam" id="PF12645">
    <property type="entry name" value="HTH_16"/>
    <property type="match status" value="1"/>
</dbReference>